<dbReference type="PROSITE" id="PS51186">
    <property type="entry name" value="GNAT"/>
    <property type="match status" value="1"/>
</dbReference>
<dbReference type="CDD" id="cd04301">
    <property type="entry name" value="NAT_SF"/>
    <property type="match status" value="1"/>
</dbReference>
<dbReference type="OrthoDB" id="118465at2"/>
<dbReference type="GO" id="GO:0016747">
    <property type="term" value="F:acyltransferase activity, transferring groups other than amino-acyl groups"/>
    <property type="evidence" value="ECO:0007669"/>
    <property type="project" value="InterPro"/>
</dbReference>
<dbReference type="SUPFAM" id="SSF55729">
    <property type="entry name" value="Acyl-CoA N-acyltransferases (Nat)"/>
    <property type="match status" value="1"/>
</dbReference>
<keyword evidence="1 4" id="KW-0808">Transferase</keyword>
<organism evidence="4 5">
    <name type="scientific">Pseudonocardia endophytica</name>
    <dbReference type="NCBI Taxonomy" id="401976"/>
    <lineage>
        <taxon>Bacteria</taxon>
        <taxon>Bacillati</taxon>
        <taxon>Actinomycetota</taxon>
        <taxon>Actinomycetes</taxon>
        <taxon>Pseudonocardiales</taxon>
        <taxon>Pseudonocardiaceae</taxon>
        <taxon>Pseudonocardia</taxon>
    </lineage>
</organism>
<dbReference type="InterPro" id="IPR050832">
    <property type="entry name" value="Bact_Acetyltransf"/>
</dbReference>
<evidence type="ECO:0000313" key="4">
    <source>
        <dbReference type="EMBL" id="TCK24789.1"/>
    </source>
</evidence>
<gene>
    <name evidence="4" type="ORF">EV378_0582</name>
</gene>
<dbReference type="PANTHER" id="PTHR43877">
    <property type="entry name" value="AMINOALKYLPHOSPHONATE N-ACETYLTRANSFERASE-RELATED-RELATED"/>
    <property type="match status" value="1"/>
</dbReference>
<feature type="domain" description="N-acetyltransferase" evidence="3">
    <location>
        <begin position="3"/>
        <end position="180"/>
    </location>
</feature>
<evidence type="ECO:0000259" key="3">
    <source>
        <dbReference type="PROSITE" id="PS51186"/>
    </source>
</evidence>
<dbReference type="EMBL" id="SMFZ01000001">
    <property type="protein sequence ID" value="TCK24789.1"/>
    <property type="molecule type" value="Genomic_DNA"/>
</dbReference>
<dbReference type="InterPro" id="IPR000182">
    <property type="entry name" value="GNAT_dom"/>
</dbReference>
<evidence type="ECO:0000256" key="2">
    <source>
        <dbReference type="ARBA" id="ARBA00023315"/>
    </source>
</evidence>
<evidence type="ECO:0000256" key="1">
    <source>
        <dbReference type="ARBA" id="ARBA00022679"/>
    </source>
</evidence>
<reference evidence="4 5" key="1">
    <citation type="submission" date="2019-03" db="EMBL/GenBank/DDBJ databases">
        <title>Sequencing the genomes of 1000 actinobacteria strains.</title>
        <authorList>
            <person name="Klenk H.-P."/>
        </authorList>
    </citation>
    <scope>NUCLEOTIDE SEQUENCE [LARGE SCALE GENOMIC DNA]</scope>
    <source>
        <strain evidence="4 5">DSM 44969</strain>
    </source>
</reference>
<sequence>MPPVLRTARPEDAATIEEVMRRSVLTHFPAYYDERQTASAARFTARLDPMLVDDGTYLVHEVDGEIVSCGGWSRRAKLFAGPADAEGDDPVRTIDPATEPARIRAMFVREGWARRGLAREILQRSADDAARAGFGSLVLVATLAGVPLYRAFGFAGRETVPIVHPDGVELEGLLMDRAVSG</sequence>
<keyword evidence="2" id="KW-0012">Acyltransferase</keyword>
<comment type="caution">
    <text evidence="4">The sequence shown here is derived from an EMBL/GenBank/DDBJ whole genome shotgun (WGS) entry which is preliminary data.</text>
</comment>
<proteinExistence type="predicted"/>
<name>A0A4R1HXJ2_PSEEN</name>
<dbReference type="Proteomes" id="UP000295560">
    <property type="component" value="Unassembled WGS sequence"/>
</dbReference>
<dbReference type="PANTHER" id="PTHR43877:SF1">
    <property type="entry name" value="ACETYLTRANSFERASE"/>
    <property type="match status" value="1"/>
</dbReference>
<dbReference type="InterPro" id="IPR016181">
    <property type="entry name" value="Acyl_CoA_acyltransferase"/>
</dbReference>
<dbReference type="AlphaFoldDB" id="A0A4R1HXJ2"/>
<dbReference type="RefSeq" id="WP_132421194.1">
    <property type="nucleotide sequence ID" value="NZ_SMFZ01000001.1"/>
</dbReference>
<accession>A0A4R1HXJ2</accession>
<dbReference type="Pfam" id="PF00583">
    <property type="entry name" value="Acetyltransf_1"/>
    <property type="match status" value="1"/>
</dbReference>
<evidence type="ECO:0000313" key="5">
    <source>
        <dbReference type="Proteomes" id="UP000295560"/>
    </source>
</evidence>
<dbReference type="Gene3D" id="3.40.630.30">
    <property type="match status" value="1"/>
</dbReference>
<protein>
    <submittedName>
        <fullName evidence="4">Putative N-acetyltransferase YhbS</fullName>
    </submittedName>
</protein>
<keyword evidence="5" id="KW-1185">Reference proteome</keyword>